<dbReference type="GO" id="GO:0005737">
    <property type="term" value="C:cytoplasm"/>
    <property type="evidence" value="ECO:0007669"/>
    <property type="project" value="TreeGrafter"/>
</dbReference>
<name>A0A6F9DRJ1_9ASCI</name>
<proteinExistence type="evidence at transcript level"/>
<gene>
    <name evidence="5" type="primary">Shq1</name>
</gene>
<dbReference type="Pfam" id="PF21413">
    <property type="entry name" value="SHQ1-like_CS"/>
    <property type="match status" value="1"/>
</dbReference>
<dbReference type="GO" id="GO:0005654">
    <property type="term" value="C:nucleoplasm"/>
    <property type="evidence" value="ECO:0007669"/>
    <property type="project" value="TreeGrafter"/>
</dbReference>
<dbReference type="GO" id="GO:0051082">
    <property type="term" value="F:unfolded protein binding"/>
    <property type="evidence" value="ECO:0007669"/>
    <property type="project" value="TreeGrafter"/>
</dbReference>
<feature type="region of interest" description="Disordered" evidence="3">
    <location>
        <begin position="444"/>
        <end position="468"/>
    </location>
</feature>
<organism evidence="5">
    <name type="scientific">Phallusia mammillata</name>
    <dbReference type="NCBI Taxonomy" id="59560"/>
    <lineage>
        <taxon>Eukaryota</taxon>
        <taxon>Metazoa</taxon>
        <taxon>Chordata</taxon>
        <taxon>Tunicata</taxon>
        <taxon>Ascidiacea</taxon>
        <taxon>Phlebobranchia</taxon>
        <taxon>Ascidiidae</taxon>
        <taxon>Phallusia</taxon>
    </lineage>
</organism>
<dbReference type="Gene3D" id="2.60.40.790">
    <property type="match status" value="1"/>
</dbReference>
<dbReference type="PROSITE" id="PS51203">
    <property type="entry name" value="CS"/>
    <property type="match status" value="1"/>
</dbReference>
<dbReference type="AlphaFoldDB" id="A0A6F9DRJ1"/>
<evidence type="ECO:0000313" key="5">
    <source>
        <dbReference type="EMBL" id="CAB3266062.1"/>
    </source>
</evidence>
<reference evidence="5" key="1">
    <citation type="submission" date="2020-04" db="EMBL/GenBank/DDBJ databases">
        <authorList>
            <person name="Neveu A P."/>
        </authorList>
    </citation>
    <scope>NUCLEOTIDE SEQUENCE</scope>
    <source>
        <tissue evidence="5">Whole embryo</tissue>
    </source>
</reference>
<evidence type="ECO:0000256" key="3">
    <source>
        <dbReference type="SAM" id="MobiDB-lite"/>
    </source>
</evidence>
<feature type="domain" description="CS" evidence="4">
    <location>
        <begin position="1"/>
        <end position="88"/>
    </location>
</feature>
<evidence type="ECO:0000259" key="4">
    <source>
        <dbReference type="PROSITE" id="PS51203"/>
    </source>
</evidence>
<dbReference type="InterPro" id="IPR039742">
    <property type="entry name" value="Shq1"/>
</dbReference>
<dbReference type="PANTHER" id="PTHR12967">
    <property type="entry name" value="PROTEIN SHQ1 HOMOLOG"/>
    <property type="match status" value="1"/>
</dbReference>
<dbReference type="InterPro" id="IPR048696">
    <property type="entry name" value="SHQ1-like_CS"/>
</dbReference>
<dbReference type="GO" id="GO:0000493">
    <property type="term" value="P:box H/ACA snoRNP assembly"/>
    <property type="evidence" value="ECO:0007669"/>
    <property type="project" value="InterPro"/>
</dbReference>
<dbReference type="InterPro" id="IPR008978">
    <property type="entry name" value="HSP20-like_chaperone"/>
</dbReference>
<evidence type="ECO:0000256" key="1">
    <source>
        <dbReference type="ARBA" id="ARBA00005607"/>
    </source>
</evidence>
<dbReference type="InterPro" id="IPR007052">
    <property type="entry name" value="CS_dom"/>
</dbReference>
<dbReference type="CDD" id="cd06463">
    <property type="entry name" value="p23_like"/>
    <property type="match status" value="1"/>
</dbReference>
<protein>
    <recommendedName>
        <fullName evidence="2">Protein SHQ1 homolog</fullName>
    </recommendedName>
</protein>
<evidence type="ECO:0000256" key="2">
    <source>
        <dbReference type="ARBA" id="ARBA00013750"/>
    </source>
</evidence>
<dbReference type="PANTHER" id="PTHR12967:SF0">
    <property type="entry name" value="PROTEIN SHQ1 HOMOLOG"/>
    <property type="match status" value="1"/>
</dbReference>
<comment type="similarity">
    <text evidence="1">Belongs to the SHQ1 family.</text>
</comment>
<dbReference type="EMBL" id="LR790200">
    <property type="protein sequence ID" value="CAB3266062.1"/>
    <property type="molecule type" value="mRNA"/>
</dbReference>
<dbReference type="SUPFAM" id="SSF49764">
    <property type="entry name" value="HSP20-like chaperones"/>
    <property type="match status" value="1"/>
</dbReference>
<sequence>MLTPHFAVDQNDIYVTLEVHAPYTKVTEVEIFVEGKKFTFYAKPYYLRLEFPHELLDEGSSSTYNSDNGKYKIILKKAVPGCVFENLDLLTTLLQKHDKSKIPCIEVVDKGEFKEREHNDLVSNDWLKLAPGPATGIMTIFGYGFANQKCEILSNMQEELPDIVCLKNPDVTSYEDRKLQREAAEEEKFDSDHYLADLYDTAEIDDILKYKPWWMKSANLFELDANDTAQLLKLPNKEFLLQYSEEVTVYLALFDIIFGYCYDVRTTADDYENVESAWTIKMLSATLSCCDTQHNIPDAVTACYRRSLCYPQYRHWELTEMVVQDVLTVMKGGRRCVLRCLLAIMQKFHKHNDSPCYILNDLYIKDYCVWIQKAHNCDAVLNSLAQAAKHTVVNKSSLNLDIDILEEAARLVLKEEANSTQINTESNATTLCDDELIDQLTAVSLNDSPPASGKHRKPLIEEINDGDR</sequence>
<dbReference type="InterPro" id="IPR007009">
    <property type="entry name" value="Shq1_C"/>
</dbReference>
<dbReference type="Pfam" id="PF04925">
    <property type="entry name" value="SHQ1"/>
    <property type="match status" value="1"/>
</dbReference>
<accession>A0A6F9DRJ1</accession>